<accession>A0A4Y7TDS4</accession>
<keyword evidence="1" id="KW-0175">Coiled coil</keyword>
<sequence>MDSNMPTEEYEPSGAFEAIQGTRAGAAAFEGEDKAVGGSAERVQEASRKGLDPATGETTPRTVLRKAEDLNTKLEADLKASSTECAKLKATVQKLQVQVNQLQGMKQEHNDADDAAMLKGSAEILELKGKLQKENEESKAKLSARNHEISRLSSELANVAADKEALTVHFPQP</sequence>
<evidence type="ECO:0000256" key="1">
    <source>
        <dbReference type="SAM" id="Coils"/>
    </source>
</evidence>
<feature type="coiled-coil region" evidence="1">
    <location>
        <begin position="64"/>
        <end position="112"/>
    </location>
</feature>
<protein>
    <submittedName>
        <fullName evidence="3">Uncharacterized protein</fullName>
    </submittedName>
</protein>
<feature type="region of interest" description="Disordered" evidence="2">
    <location>
        <begin position="31"/>
        <end position="60"/>
    </location>
</feature>
<evidence type="ECO:0000313" key="4">
    <source>
        <dbReference type="Proteomes" id="UP000298030"/>
    </source>
</evidence>
<organism evidence="3 4">
    <name type="scientific">Coprinellus micaceus</name>
    <name type="common">Glistening ink-cap mushroom</name>
    <name type="synonym">Coprinus micaceus</name>
    <dbReference type="NCBI Taxonomy" id="71717"/>
    <lineage>
        <taxon>Eukaryota</taxon>
        <taxon>Fungi</taxon>
        <taxon>Dikarya</taxon>
        <taxon>Basidiomycota</taxon>
        <taxon>Agaricomycotina</taxon>
        <taxon>Agaricomycetes</taxon>
        <taxon>Agaricomycetidae</taxon>
        <taxon>Agaricales</taxon>
        <taxon>Agaricineae</taxon>
        <taxon>Psathyrellaceae</taxon>
        <taxon>Coprinellus</taxon>
    </lineage>
</organism>
<comment type="caution">
    <text evidence="3">The sequence shown here is derived from an EMBL/GenBank/DDBJ whole genome shotgun (WGS) entry which is preliminary data.</text>
</comment>
<evidence type="ECO:0000256" key="2">
    <source>
        <dbReference type="SAM" id="MobiDB-lite"/>
    </source>
</evidence>
<name>A0A4Y7TDS4_COPMI</name>
<dbReference type="AlphaFoldDB" id="A0A4Y7TDS4"/>
<keyword evidence="4" id="KW-1185">Reference proteome</keyword>
<gene>
    <name evidence="3" type="ORF">FA13DRAFT_286465</name>
</gene>
<reference evidence="3 4" key="1">
    <citation type="journal article" date="2019" name="Nat. Ecol. Evol.">
        <title>Megaphylogeny resolves global patterns of mushroom evolution.</title>
        <authorList>
            <person name="Varga T."/>
            <person name="Krizsan K."/>
            <person name="Foldi C."/>
            <person name="Dima B."/>
            <person name="Sanchez-Garcia M."/>
            <person name="Sanchez-Ramirez S."/>
            <person name="Szollosi G.J."/>
            <person name="Szarkandi J.G."/>
            <person name="Papp V."/>
            <person name="Albert L."/>
            <person name="Andreopoulos W."/>
            <person name="Angelini C."/>
            <person name="Antonin V."/>
            <person name="Barry K.W."/>
            <person name="Bougher N.L."/>
            <person name="Buchanan P."/>
            <person name="Buyck B."/>
            <person name="Bense V."/>
            <person name="Catcheside P."/>
            <person name="Chovatia M."/>
            <person name="Cooper J."/>
            <person name="Damon W."/>
            <person name="Desjardin D."/>
            <person name="Finy P."/>
            <person name="Geml J."/>
            <person name="Haridas S."/>
            <person name="Hughes K."/>
            <person name="Justo A."/>
            <person name="Karasinski D."/>
            <person name="Kautmanova I."/>
            <person name="Kiss B."/>
            <person name="Kocsube S."/>
            <person name="Kotiranta H."/>
            <person name="LaButti K.M."/>
            <person name="Lechner B.E."/>
            <person name="Liimatainen K."/>
            <person name="Lipzen A."/>
            <person name="Lukacs Z."/>
            <person name="Mihaltcheva S."/>
            <person name="Morgado L.N."/>
            <person name="Niskanen T."/>
            <person name="Noordeloos M.E."/>
            <person name="Ohm R.A."/>
            <person name="Ortiz-Santana B."/>
            <person name="Ovrebo C."/>
            <person name="Racz N."/>
            <person name="Riley R."/>
            <person name="Savchenko A."/>
            <person name="Shiryaev A."/>
            <person name="Soop K."/>
            <person name="Spirin V."/>
            <person name="Szebenyi C."/>
            <person name="Tomsovsky M."/>
            <person name="Tulloss R.E."/>
            <person name="Uehling J."/>
            <person name="Grigoriev I.V."/>
            <person name="Vagvolgyi C."/>
            <person name="Papp T."/>
            <person name="Martin F.M."/>
            <person name="Miettinen O."/>
            <person name="Hibbett D.S."/>
            <person name="Nagy L.G."/>
        </authorList>
    </citation>
    <scope>NUCLEOTIDE SEQUENCE [LARGE SCALE GENOMIC DNA]</scope>
    <source>
        <strain evidence="3 4">FP101781</strain>
    </source>
</reference>
<evidence type="ECO:0000313" key="3">
    <source>
        <dbReference type="EMBL" id="TEB32151.1"/>
    </source>
</evidence>
<dbReference type="EMBL" id="QPFP01000016">
    <property type="protein sequence ID" value="TEB32151.1"/>
    <property type="molecule type" value="Genomic_DNA"/>
</dbReference>
<dbReference type="Proteomes" id="UP000298030">
    <property type="component" value="Unassembled WGS sequence"/>
</dbReference>
<feature type="compositionally biased region" description="Basic and acidic residues" evidence="2">
    <location>
        <begin position="42"/>
        <end position="51"/>
    </location>
</feature>
<proteinExistence type="predicted"/>